<comment type="caution">
    <text evidence="1">The sequence shown here is derived from an EMBL/GenBank/DDBJ whole genome shotgun (WGS) entry which is preliminary data.</text>
</comment>
<dbReference type="RefSeq" id="WP_050355248.1">
    <property type="nucleotide sequence ID" value="NZ_LGSS01000007.1"/>
</dbReference>
<organism evidence="1 2">
    <name type="scientific">Gottschalkia purinilytica</name>
    <name type="common">Clostridium purinilyticum</name>
    <dbReference type="NCBI Taxonomy" id="1503"/>
    <lineage>
        <taxon>Bacteria</taxon>
        <taxon>Bacillati</taxon>
        <taxon>Bacillota</taxon>
        <taxon>Tissierellia</taxon>
        <taxon>Tissierellales</taxon>
        <taxon>Gottschalkiaceae</taxon>
        <taxon>Gottschalkia</taxon>
    </lineage>
</organism>
<evidence type="ECO:0000313" key="2">
    <source>
        <dbReference type="Proteomes" id="UP000037267"/>
    </source>
</evidence>
<name>A0A0L0WA97_GOTPU</name>
<evidence type="ECO:0008006" key="3">
    <source>
        <dbReference type="Google" id="ProtNLM"/>
    </source>
</evidence>
<dbReference type="PATRIC" id="fig|1503.3.peg.3026"/>
<gene>
    <name evidence="1" type="ORF">CLPU_7c00390</name>
</gene>
<dbReference type="AlphaFoldDB" id="A0A0L0WA97"/>
<keyword evidence="2" id="KW-1185">Reference proteome</keyword>
<dbReference type="InterPro" id="IPR031009">
    <property type="entry name" value="Tcm_partner"/>
</dbReference>
<accession>A0A0L0WA97</accession>
<sequence>MAKKNDDFFKEKKPWSEVKDELLGCYFKPYVSKILHTYKPLVYVDCFAGKGKFEDGKPGSPIIALDIIKDCMKNTRMNSVQISTNFIDLNYADDLHENLKDYPDVNIISGKYEDTIVDLLSDKNGCNVFLYIDPYGIKALQCSLFDNFAMGRFNSIELLINMNSFGFVREACHAFGTTYKDVSVFDDLIEYDSTKMDASEKSIAELDDIAGGDYWQPIIQDYKKNNIDGYEAESLFAEQYCNRLKLSYSYVLNMPLRIRKGQRPKYRMIHATNHRDGCLLMVDNICNRWQALQEIQTCGQLTLWEENCENQIVDDEDIEKKTIEHFSQYKNYISLYEALAAFFIKHGAICSTSIVKGIIKRLEKENRIEVVRNPATTKRGKPSSFMDEGKGKTIKIRWLQ</sequence>
<dbReference type="OrthoDB" id="275124at2"/>
<dbReference type="STRING" id="1503.CLPU_7c00390"/>
<reference evidence="2" key="1">
    <citation type="submission" date="2015-07" db="EMBL/GenBank/DDBJ databases">
        <title>Draft genome sequence of the purine-degrading Gottschalkia purinilyticum DSM 1384 (formerly Clostridium purinilyticum).</title>
        <authorList>
            <person name="Poehlein A."/>
            <person name="Schiel-Bengelsdorf B."/>
            <person name="Bengelsdorf F.R."/>
            <person name="Daniel R."/>
            <person name="Duerre P."/>
        </authorList>
    </citation>
    <scope>NUCLEOTIDE SEQUENCE [LARGE SCALE GENOMIC DNA]</scope>
    <source>
        <strain evidence="2">DSM 1384</strain>
    </source>
</reference>
<proteinExistence type="predicted"/>
<dbReference type="NCBIfam" id="TIGR04474">
    <property type="entry name" value="tcm_partner"/>
    <property type="match status" value="1"/>
</dbReference>
<dbReference type="Proteomes" id="UP000037267">
    <property type="component" value="Unassembled WGS sequence"/>
</dbReference>
<evidence type="ECO:0000313" key="1">
    <source>
        <dbReference type="EMBL" id="KNF08411.1"/>
    </source>
</evidence>
<dbReference type="EMBL" id="LGSS01000007">
    <property type="protein sequence ID" value="KNF08411.1"/>
    <property type="molecule type" value="Genomic_DNA"/>
</dbReference>
<protein>
    <recommendedName>
        <fullName evidence="3">Three-Cys-motif partner protein TcmP</fullName>
    </recommendedName>
</protein>